<accession>A0AA85B3D6</accession>
<keyword evidence="1" id="KW-0812">Transmembrane</keyword>
<feature type="transmembrane region" description="Helical" evidence="1">
    <location>
        <begin position="26"/>
        <end position="56"/>
    </location>
</feature>
<dbReference type="AlphaFoldDB" id="A0AA85B3D6"/>
<feature type="transmembrane region" description="Helical" evidence="1">
    <location>
        <begin position="120"/>
        <end position="138"/>
    </location>
</feature>
<name>A0AA85B3D6_9TREM</name>
<dbReference type="Proteomes" id="UP000050791">
    <property type="component" value="Unassembled WGS sequence"/>
</dbReference>
<sequence>MSIDLIINNNQLQLCNNLHERDHVSFIQSIISVILLSLICLLGIIGNSLVIIVYCIKPKHYTNRYMMNHHTIINSNHTTTTNNNNNPLDTKMTKKFGTHSISLKSYKLPLYKNKLNQHNLILLLAFIDLFTCVFILPWDIYRVANYAYDETIPNLSINNDNNNNNNNNLNENNSSGYHIDINSNKGIYINYQLNMILTLLRNIILHVKVVY</sequence>
<proteinExistence type="predicted"/>
<evidence type="ECO:0000256" key="1">
    <source>
        <dbReference type="SAM" id="Phobius"/>
    </source>
</evidence>
<keyword evidence="1" id="KW-1133">Transmembrane helix</keyword>
<evidence type="ECO:0008006" key="4">
    <source>
        <dbReference type="Google" id="ProtNLM"/>
    </source>
</evidence>
<organism evidence="2 3">
    <name type="scientific">Schistosoma mattheei</name>
    <dbReference type="NCBI Taxonomy" id="31246"/>
    <lineage>
        <taxon>Eukaryota</taxon>
        <taxon>Metazoa</taxon>
        <taxon>Spiralia</taxon>
        <taxon>Lophotrochozoa</taxon>
        <taxon>Platyhelminthes</taxon>
        <taxon>Trematoda</taxon>
        <taxon>Digenea</taxon>
        <taxon>Strigeidida</taxon>
        <taxon>Schistosomatoidea</taxon>
        <taxon>Schistosomatidae</taxon>
        <taxon>Schistosoma</taxon>
    </lineage>
</organism>
<evidence type="ECO:0000313" key="3">
    <source>
        <dbReference type="WBParaSite" id="SMTH1_24360.1"/>
    </source>
</evidence>
<reference evidence="3" key="1">
    <citation type="submission" date="2023-11" db="UniProtKB">
        <authorList>
            <consortium name="WormBaseParasite"/>
        </authorList>
    </citation>
    <scope>IDENTIFICATION</scope>
</reference>
<evidence type="ECO:0000313" key="2">
    <source>
        <dbReference type="Proteomes" id="UP000050791"/>
    </source>
</evidence>
<dbReference type="Gene3D" id="1.20.1070.10">
    <property type="entry name" value="Rhodopsin 7-helix transmembrane proteins"/>
    <property type="match status" value="1"/>
</dbReference>
<protein>
    <recommendedName>
        <fullName evidence="4">G_PROTEIN_RECEP_F1_2 domain-containing protein</fullName>
    </recommendedName>
</protein>
<dbReference type="WBParaSite" id="SMTH1_24360.1">
    <property type="protein sequence ID" value="SMTH1_24360.1"/>
    <property type="gene ID" value="SMTH1_24360"/>
</dbReference>
<keyword evidence="1" id="KW-0472">Membrane</keyword>